<accession>A0A1N6KAI0</accession>
<sequence>MTREEFDNRLAMILQDAAFGTTADLTDRAVAYWNGQRIVYATLRDDDSGFIDKEFSLEGHWSEWREWLEEWMAQPSFSVRPELQDEIRVAPSSGTPTP</sequence>
<dbReference type="EMBL" id="FSRM01000002">
    <property type="protein sequence ID" value="SIO53599.1"/>
    <property type="molecule type" value="Genomic_DNA"/>
</dbReference>
<dbReference type="OrthoDB" id="8967028at2"/>
<reference evidence="1 2" key="1">
    <citation type="submission" date="2016-11" db="EMBL/GenBank/DDBJ databases">
        <authorList>
            <person name="Jaros S."/>
            <person name="Januszkiewicz K."/>
            <person name="Wedrychowicz H."/>
        </authorList>
    </citation>
    <scope>NUCLEOTIDE SEQUENCE [LARGE SCALE GENOMIC DNA]</scope>
    <source>
        <strain evidence="1 2">GAS86</strain>
    </source>
</reference>
<evidence type="ECO:0000313" key="2">
    <source>
        <dbReference type="Proteomes" id="UP000184693"/>
    </source>
</evidence>
<dbReference type="Proteomes" id="UP000184693">
    <property type="component" value="Unassembled WGS sequence"/>
</dbReference>
<organism evidence="1 2">
    <name type="scientific">Paraburkholderia phenazinium</name>
    <dbReference type="NCBI Taxonomy" id="60549"/>
    <lineage>
        <taxon>Bacteria</taxon>
        <taxon>Pseudomonadati</taxon>
        <taxon>Pseudomonadota</taxon>
        <taxon>Betaproteobacteria</taxon>
        <taxon>Burkholderiales</taxon>
        <taxon>Burkholderiaceae</taxon>
        <taxon>Paraburkholderia</taxon>
    </lineage>
</organism>
<dbReference type="AlphaFoldDB" id="A0A1N6KAI0"/>
<gene>
    <name evidence="1" type="ORF">SAMN05444168_6599</name>
</gene>
<name>A0A1N6KAI0_9BURK</name>
<protein>
    <submittedName>
        <fullName evidence="1">Uncharacterized protein</fullName>
    </submittedName>
</protein>
<dbReference type="RefSeq" id="WP_074268400.1">
    <property type="nucleotide sequence ID" value="NZ_FSRM01000002.1"/>
</dbReference>
<proteinExistence type="predicted"/>
<evidence type="ECO:0000313" key="1">
    <source>
        <dbReference type="EMBL" id="SIO53599.1"/>
    </source>
</evidence>